<keyword evidence="11" id="KW-1185">Reference proteome</keyword>
<dbReference type="Pfam" id="PF00172">
    <property type="entry name" value="Zn_clus"/>
    <property type="match status" value="1"/>
</dbReference>
<keyword evidence="3" id="KW-0862">Zinc</keyword>
<evidence type="ECO:0000259" key="9">
    <source>
        <dbReference type="PROSITE" id="PS50048"/>
    </source>
</evidence>
<dbReference type="EMBL" id="VXIS01000043">
    <property type="protein sequence ID" value="KAA8910686.1"/>
    <property type="molecule type" value="Genomic_DNA"/>
</dbReference>
<reference evidence="10 11" key="1">
    <citation type="submission" date="2019-09" db="EMBL/GenBank/DDBJ databases">
        <title>Draft genome of the ectomycorrhizal ascomycete Sphaerosporella brunnea.</title>
        <authorList>
            <consortium name="DOE Joint Genome Institute"/>
            <person name="Benucci G.M."/>
            <person name="Marozzi G."/>
            <person name="Antonielli L."/>
            <person name="Sanchez S."/>
            <person name="Marco P."/>
            <person name="Wang X."/>
            <person name="Falini L.B."/>
            <person name="Barry K."/>
            <person name="Haridas S."/>
            <person name="Lipzen A."/>
            <person name="Labutti K."/>
            <person name="Grigoriev I.V."/>
            <person name="Murat C."/>
            <person name="Martin F."/>
            <person name="Albertini E."/>
            <person name="Donnini D."/>
            <person name="Bonito G."/>
        </authorList>
    </citation>
    <scope>NUCLEOTIDE SEQUENCE [LARGE SCALE GENOMIC DNA]</scope>
    <source>
        <strain evidence="10 11">Sb_GMNB300</strain>
    </source>
</reference>
<keyword evidence="2" id="KW-0479">Metal-binding</keyword>
<dbReference type="GO" id="GO:0006351">
    <property type="term" value="P:DNA-templated transcription"/>
    <property type="evidence" value="ECO:0007669"/>
    <property type="project" value="InterPro"/>
</dbReference>
<dbReference type="Proteomes" id="UP000326924">
    <property type="component" value="Unassembled WGS sequence"/>
</dbReference>
<evidence type="ECO:0000256" key="3">
    <source>
        <dbReference type="ARBA" id="ARBA00022833"/>
    </source>
</evidence>
<dbReference type="SMART" id="SM00066">
    <property type="entry name" value="GAL4"/>
    <property type="match status" value="1"/>
</dbReference>
<dbReference type="PANTHER" id="PTHR31313">
    <property type="entry name" value="TY1 ENHANCER ACTIVATOR"/>
    <property type="match status" value="1"/>
</dbReference>
<keyword evidence="6" id="KW-0804">Transcription</keyword>
<keyword evidence="7" id="KW-0539">Nucleus</keyword>
<sequence>MGRPILPKQEERDSPGLESVKPVRTTPSIKRRCISSACVPCRKRKSKCDGAMPACSTCTAVYRMECVYDHEGDRRRKSTTEKDRKGTDMLDKIVARIRTAPENEVGTIVDQLRTIGTIDTSNPIGPMKHEKRKSTDEEREQITVKDMGKLQMDDCGDVRHFGHSSNLESIHSWPRRVALGPQTTTGGLWTNVTTDNELITELLDLYFIWHHPVHVLFSKSCFLSDLKRQRRKYCSPLLVNAILALAAHYSDRTEVRSDPDDPSTTGNLFFAECRQLLLAEEGHSSLTIAQALALMALREAGCGRDTTSWMYFGRALHVALDLGLHLPAKLEASTQFSPTEMEVRKITFWGLFVVDKLWSMHFGRIPQLPSSVVGIPKPSVIQQLEAEPWISPDRTSRSGHIMEIAIQYAELSEVLGHALAALHSPKQQFDVAKLHDFYSKLRGWRRRIPKYMDPQEDAVPAVFVLHMFYQSILLLIFRPFRQLAINSFSETPRQISVNAAIELCTVFSYYHNAGYDSRPLGLLPHALLSAAHVFLQEQIHSTTTDELYLPITSHLEQCIVHLRKMSATWELSSQTLHVIWNLAAGLELPARLKKALYPETISSLASIQASILTSDLNNQTAMFSELDSGVATDSECKWLKSASDSGGPSSSASAAAGSGNMDIAASVADLLREVEDDADLDMDGWADPFE</sequence>
<dbReference type="Pfam" id="PF04082">
    <property type="entry name" value="Fungal_trans"/>
    <property type="match status" value="1"/>
</dbReference>
<dbReference type="GO" id="GO:0005634">
    <property type="term" value="C:nucleus"/>
    <property type="evidence" value="ECO:0007669"/>
    <property type="project" value="UniProtKB-SubCell"/>
</dbReference>
<dbReference type="Gene3D" id="4.10.240.10">
    <property type="entry name" value="Zn(2)-C6 fungal-type DNA-binding domain"/>
    <property type="match status" value="1"/>
</dbReference>
<organism evidence="10 11">
    <name type="scientific">Sphaerosporella brunnea</name>
    <dbReference type="NCBI Taxonomy" id="1250544"/>
    <lineage>
        <taxon>Eukaryota</taxon>
        <taxon>Fungi</taxon>
        <taxon>Dikarya</taxon>
        <taxon>Ascomycota</taxon>
        <taxon>Pezizomycotina</taxon>
        <taxon>Pezizomycetes</taxon>
        <taxon>Pezizales</taxon>
        <taxon>Pyronemataceae</taxon>
        <taxon>Sphaerosporella</taxon>
    </lineage>
</organism>
<feature type="region of interest" description="Disordered" evidence="8">
    <location>
        <begin position="119"/>
        <end position="139"/>
    </location>
</feature>
<dbReference type="InterPro" id="IPR036864">
    <property type="entry name" value="Zn2-C6_fun-type_DNA-bd_sf"/>
</dbReference>
<dbReference type="InterPro" id="IPR051615">
    <property type="entry name" value="Transcr_Regulatory_Elem"/>
</dbReference>
<dbReference type="GO" id="GO:0008270">
    <property type="term" value="F:zinc ion binding"/>
    <property type="evidence" value="ECO:0007669"/>
    <property type="project" value="InterPro"/>
</dbReference>
<feature type="region of interest" description="Disordered" evidence="8">
    <location>
        <begin position="1"/>
        <end position="22"/>
    </location>
</feature>
<keyword evidence="5" id="KW-0238">DNA-binding</keyword>
<dbReference type="InterPro" id="IPR007219">
    <property type="entry name" value="XnlR_reg_dom"/>
</dbReference>
<gene>
    <name evidence="10" type="ORF">FN846DRAFT_809253</name>
</gene>
<evidence type="ECO:0000313" key="10">
    <source>
        <dbReference type="EMBL" id="KAA8910686.1"/>
    </source>
</evidence>
<protein>
    <submittedName>
        <fullName evidence="10">Fungal-specific transcription factor domain-containing protein</fullName>
    </submittedName>
</protein>
<dbReference type="CDD" id="cd12148">
    <property type="entry name" value="fungal_TF_MHR"/>
    <property type="match status" value="1"/>
</dbReference>
<evidence type="ECO:0000256" key="4">
    <source>
        <dbReference type="ARBA" id="ARBA00023015"/>
    </source>
</evidence>
<dbReference type="GO" id="GO:0000981">
    <property type="term" value="F:DNA-binding transcription factor activity, RNA polymerase II-specific"/>
    <property type="evidence" value="ECO:0007669"/>
    <property type="project" value="InterPro"/>
</dbReference>
<keyword evidence="4" id="KW-0805">Transcription regulation</keyword>
<dbReference type="PANTHER" id="PTHR31313:SF81">
    <property type="entry name" value="TY1 ENHANCER ACTIVATOR"/>
    <property type="match status" value="1"/>
</dbReference>
<dbReference type="OrthoDB" id="2162761at2759"/>
<evidence type="ECO:0000256" key="7">
    <source>
        <dbReference type="ARBA" id="ARBA00023242"/>
    </source>
</evidence>
<proteinExistence type="predicted"/>
<comment type="caution">
    <text evidence="10">The sequence shown here is derived from an EMBL/GenBank/DDBJ whole genome shotgun (WGS) entry which is preliminary data.</text>
</comment>
<name>A0A5J5F328_9PEZI</name>
<accession>A0A5J5F328</accession>
<dbReference type="GO" id="GO:0003677">
    <property type="term" value="F:DNA binding"/>
    <property type="evidence" value="ECO:0007669"/>
    <property type="project" value="UniProtKB-KW"/>
</dbReference>
<evidence type="ECO:0000313" key="11">
    <source>
        <dbReference type="Proteomes" id="UP000326924"/>
    </source>
</evidence>
<evidence type="ECO:0000256" key="8">
    <source>
        <dbReference type="SAM" id="MobiDB-lite"/>
    </source>
</evidence>
<evidence type="ECO:0000256" key="2">
    <source>
        <dbReference type="ARBA" id="ARBA00022723"/>
    </source>
</evidence>
<dbReference type="SUPFAM" id="SSF57701">
    <property type="entry name" value="Zn2/Cys6 DNA-binding domain"/>
    <property type="match status" value="1"/>
</dbReference>
<dbReference type="CDD" id="cd00067">
    <property type="entry name" value="GAL4"/>
    <property type="match status" value="1"/>
</dbReference>
<feature type="domain" description="Zn(2)-C6 fungal-type" evidence="9">
    <location>
        <begin position="37"/>
        <end position="68"/>
    </location>
</feature>
<evidence type="ECO:0000256" key="5">
    <source>
        <dbReference type="ARBA" id="ARBA00023125"/>
    </source>
</evidence>
<dbReference type="SMART" id="SM00906">
    <property type="entry name" value="Fungal_trans"/>
    <property type="match status" value="1"/>
</dbReference>
<evidence type="ECO:0000256" key="6">
    <source>
        <dbReference type="ARBA" id="ARBA00023163"/>
    </source>
</evidence>
<evidence type="ECO:0000256" key="1">
    <source>
        <dbReference type="ARBA" id="ARBA00004123"/>
    </source>
</evidence>
<dbReference type="PROSITE" id="PS50048">
    <property type="entry name" value="ZN2_CY6_FUNGAL_2"/>
    <property type="match status" value="1"/>
</dbReference>
<dbReference type="AlphaFoldDB" id="A0A5J5F328"/>
<comment type="subcellular location">
    <subcellularLocation>
        <location evidence="1">Nucleus</location>
    </subcellularLocation>
</comment>
<dbReference type="InterPro" id="IPR001138">
    <property type="entry name" value="Zn2Cys6_DnaBD"/>
</dbReference>
<dbReference type="InParanoid" id="A0A5J5F328"/>
<dbReference type="PROSITE" id="PS00463">
    <property type="entry name" value="ZN2_CY6_FUNGAL_1"/>
    <property type="match status" value="1"/>
</dbReference>